<dbReference type="Gene3D" id="3.40.50.1010">
    <property type="entry name" value="5'-nuclease"/>
    <property type="match status" value="1"/>
</dbReference>
<feature type="domain" description="PIN" evidence="2">
    <location>
        <begin position="145"/>
        <end position="267"/>
    </location>
</feature>
<protein>
    <recommendedName>
        <fullName evidence="2">PIN domain-containing protein</fullName>
    </recommendedName>
</protein>
<name>A0A235F8L9_9BACL</name>
<feature type="transmembrane region" description="Helical" evidence="1">
    <location>
        <begin position="71"/>
        <end position="88"/>
    </location>
</feature>
<keyword evidence="4" id="KW-1185">Reference proteome</keyword>
<accession>A0A235F8L9</accession>
<proteinExistence type="predicted"/>
<feature type="transmembrane region" description="Helical" evidence="1">
    <location>
        <begin position="94"/>
        <end position="113"/>
    </location>
</feature>
<keyword evidence="1" id="KW-0812">Transmembrane</keyword>
<dbReference type="EMBL" id="NOII01000003">
    <property type="protein sequence ID" value="OYD57701.1"/>
    <property type="molecule type" value="Genomic_DNA"/>
</dbReference>
<dbReference type="AlphaFoldDB" id="A0A235F8L9"/>
<keyword evidence="1" id="KW-1133">Transmembrane helix</keyword>
<evidence type="ECO:0000259" key="2">
    <source>
        <dbReference type="Pfam" id="PF13638"/>
    </source>
</evidence>
<organism evidence="3 4">
    <name type="scientific">Fictibacillus aquaticus</name>
    <dbReference type="NCBI Taxonomy" id="2021314"/>
    <lineage>
        <taxon>Bacteria</taxon>
        <taxon>Bacillati</taxon>
        <taxon>Bacillota</taxon>
        <taxon>Bacilli</taxon>
        <taxon>Bacillales</taxon>
        <taxon>Fictibacillaceae</taxon>
        <taxon>Fictibacillus</taxon>
    </lineage>
</organism>
<evidence type="ECO:0000256" key="1">
    <source>
        <dbReference type="SAM" id="Phobius"/>
    </source>
</evidence>
<reference evidence="3 4" key="1">
    <citation type="submission" date="2017-07" db="EMBL/GenBank/DDBJ databases">
        <title>Fictibacillus sp. nov. GDSW-R2A3 Genome sequencing and assembly.</title>
        <authorList>
            <person name="Mayilraj S."/>
        </authorList>
    </citation>
    <scope>NUCLEOTIDE SEQUENCE [LARGE SCALE GENOMIC DNA]</scope>
    <source>
        <strain evidence="3 4">GDSW-R2A3</strain>
    </source>
</reference>
<dbReference type="RefSeq" id="WP_094253052.1">
    <property type="nucleotide sequence ID" value="NZ_JBHLXL010000001.1"/>
</dbReference>
<feature type="transmembrane region" description="Helical" evidence="1">
    <location>
        <begin position="16"/>
        <end position="34"/>
    </location>
</feature>
<dbReference type="InterPro" id="IPR002716">
    <property type="entry name" value="PIN_dom"/>
</dbReference>
<evidence type="ECO:0000313" key="3">
    <source>
        <dbReference type="EMBL" id="OYD57701.1"/>
    </source>
</evidence>
<comment type="caution">
    <text evidence="3">The sequence shown here is derived from an EMBL/GenBank/DDBJ whole genome shotgun (WGS) entry which is preliminary data.</text>
</comment>
<evidence type="ECO:0000313" key="4">
    <source>
        <dbReference type="Proteomes" id="UP000215059"/>
    </source>
</evidence>
<sequence length="269" mass="30451">MGFMIAASMFADISKFLQAALIIILHFGSFYYLWSVHPKIFKSQPLGWRAVLLSAAGFGLGQVYNRQLVKGIIFVLALPVILLIIRSKEMETNFVMALLLIMLFDAGISAKSARLRVLKLNRKQEVKKKMERILNHRSEGYGFGVDTNLLMHEPDLMVDLLYHHQFELNVSMQVISELDGLKKSDNPVTRKQAQLAFDVIEEYQKQQKVHLLEVPDYKTLKNSGLDSTPDAKIIGSYKKRAGGQLKMMFLSNDKGARIIARNAGMSVFE</sequence>
<gene>
    <name evidence="3" type="ORF">CGZ90_13640</name>
</gene>
<dbReference type="Proteomes" id="UP000215059">
    <property type="component" value="Unassembled WGS sequence"/>
</dbReference>
<keyword evidence="1" id="KW-0472">Membrane</keyword>
<dbReference type="Pfam" id="PF13638">
    <property type="entry name" value="PIN_4"/>
    <property type="match status" value="1"/>
</dbReference>
<dbReference type="OrthoDB" id="2676585at2"/>